<dbReference type="InterPro" id="IPR006047">
    <property type="entry name" value="GH13_cat_dom"/>
</dbReference>
<dbReference type="PANTHER" id="PTHR10357">
    <property type="entry name" value="ALPHA-AMYLASE FAMILY MEMBER"/>
    <property type="match status" value="1"/>
</dbReference>
<dbReference type="Gene3D" id="3.20.20.80">
    <property type="entry name" value="Glycosidases"/>
    <property type="match status" value="1"/>
</dbReference>
<accession>A0A1S1YZE4</accession>
<evidence type="ECO:0000313" key="3">
    <source>
        <dbReference type="Proteomes" id="UP000179797"/>
    </source>
</evidence>
<dbReference type="GO" id="GO:0009313">
    <property type="term" value="P:oligosaccharide catabolic process"/>
    <property type="evidence" value="ECO:0007669"/>
    <property type="project" value="TreeGrafter"/>
</dbReference>
<dbReference type="Proteomes" id="UP000179797">
    <property type="component" value="Unassembled WGS sequence"/>
</dbReference>
<evidence type="ECO:0000313" key="2">
    <source>
        <dbReference type="EMBL" id="OHX66368.1"/>
    </source>
</evidence>
<keyword evidence="3" id="KW-1185">Reference proteome</keyword>
<dbReference type="InterPro" id="IPR017853">
    <property type="entry name" value="GH"/>
</dbReference>
<dbReference type="Pfam" id="PF00128">
    <property type="entry name" value="Alpha-amylase"/>
    <property type="match status" value="1"/>
</dbReference>
<proteinExistence type="predicted"/>
<feature type="domain" description="Glycosyl hydrolase family 13 catalytic" evidence="1">
    <location>
        <begin position="93"/>
        <end position="541"/>
    </location>
</feature>
<dbReference type="RefSeq" id="WP_052432075.1">
    <property type="nucleotide sequence ID" value="NZ_JRYR02000001.1"/>
</dbReference>
<name>A0A1S1YZE4_FLAPC</name>
<dbReference type="AlphaFoldDB" id="A0A1S1YZE4"/>
<sequence>MKKESKLLKILEYLEANEAKETRSYFVPSLWLGQEQGASAPVETNPMTFFKEAIKEITAPTDSNVNYNYSLSKLRSDVHGNGGDWTYFSSFYNIFPRLTTAYDHDNDGHVGSDYRMDITSSENGFRETGTLLKCIALLKYIRNLGCNTVYMLPITSIGEDGNRGDLGSPYAIKDQYKLDPNLADPLIPFTVEEQFEAFVEAAHMMGMRVIMEFVLRTSSLGGDWVTTNPEWFYWIDRNRAHEYHSPEFPAHELTEIKKIPKGGGFHFAPSAEYRSLFKKPPRPEQIKIEDGKFVAYTDEGALIIPGAFADWPPDDIQPAWSDVTYLRMYDFPYEHQPNDYNYIAYDTIRYYNPELAQPNHVNRPLWDKISGVIPHYQQFGIDGVMIDMGHALPQPLMEEIIHKARKNDPDFAFCEENFDVTQKSRDAGFNAVLGHEWRVTARDKRDGIQRIVQDSNDYLALPYYGTPETHNTPRAMMRGGEPHCRISYVLNKFLPNSIPLIHQGFELLEEWPVNTGLNFLQSETDYYSNQRLPLFYKSALRWNNDHNLIGYIKYINSIYNQFGWMLNNEYLRGNENSMTIHYPENSYDSVIGFERFDPWHLDHTVLVLVNTDFHNQQDFYLNIPGTNNGKYWDFVEQKEYEFVDNWVSGTLQPGQSIIMEIRKLV</sequence>
<protein>
    <recommendedName>
        <fullName evidence="1">Glycosyl hydrolase family 13 catalytic domain-containing protein</fullName>
    </recommendedName>
</protein>
<dbReference type="PANTHER" id="PTHR10357:SF179">
    <property type="entry name" value="NEUTRAL AND BASIC AMINO ACID TRANSPORT PROTEIN RBAT"/>
    <property type="match status" value="1"/>
</dbReference>
<reference evidence="2 3" key="1">
    <citation type="journal article" date="2012" name="Int. J. Syst. Evol. Microbiol.">
        <title>Flammeovirga pacifica sp. nov., isolated from deep-sea sediment.</title>
        <authorList>
            <person name="Xu H."/>
            <person name="Fu Y."/>
            <person name="Yang N."/>
            <person name="Ding Z."/>
            <person name="Lai Q."/>
            <person name="Zeng R."/>
        </authorList>
    </citation>
    <scope>NUCLEOTIDE SEQUENCE [LARGE SCALE GENOMIC DNA]</scope>
    <source>
        <strain evidence="3">DSM 24597 / LMG 26175 / WPAGA1</strain>
    </source>
</reference>
<dbReference type="GO" id="GO:0004556">
    <property type="term" value="F:alpha-amylase activity"/>
    <property type="evidence" value="ECO:0007669"/>
    <property type="project" value="TreeGrafter"/>
</dbReference>
<dbReference type="OrthoDB" id="9805159at2"/>
<comment type="caution">
    <text evidence="2">The sequence shown here is derived from an EMBL/GenBank/DDBJ whole genome shotgun (WGS) entry which is preliminary data.</text>
</comment>
<dbReference type="SMART" id="SM00642">
    <property type="entry name" value="Aamy"/>
    <property type="match status" value="1"/>
</dbReference>
<dbReference type="EMBL" id="JRYR02000001">
    <property type="protein sequence ID" value="OHX66368.1"/>
    <property type="molecule type" value="Genomic_DNA"/>
</dbReference>
<evidence type="ECO:0000259" key="1">
    <source>
        <dbReference type="SMART" id="SM00642"/>
    </source>
</evidence>
<gene>
    <name evidence="2" type="ORF">NH26_08385</name>
</gene>
<dbReference type="STRING" id="915059.NH26_08385"/>
<organism evidence="2 3">
    <name type="scientific">Flammeovirga pacifica</name>
    <dbReference type="NCBI Taxonomy" id="915059"/>
    <lineage>
        <taxon>Bacteria</taxon>
        <taxon>Pseudomonadati</taxon>
        <taxon>Bacteroidota</taxon>
        <taxon>Cytophagia</taxon>
        <taxon>Cytophagales</taxon>
        <taxon>Flammeovirgaceae</taxon>
        <taxon>Flammeovirga</taxon>
    </lineage>
</organism>
<dbReference type="SUPFAM" id="SSF51445">
    <property type="entry name" value="(Trans)glycosidases"/>
    <property type="match status" value="1"/>
</dbReference>